<dbReference type="PANTHER" id="PTHR43584:SF3">
    <property type="entry name" value="BIFUNCTIONAL PROTEIN GLMU"/>
    <property type="match status" value="1"/>
</dbReference>
<dbReference type="Gene3D" id="2.160.10.10">
    <property type="entry name" value="Hexapeptide repeat proteins"/>
    <property type="match status" value="1"/>
</dbReference>
<dbReference type="GO" id="GO:0016020">
    <property type="term" value="C:membrane"/>
    <property type="evidence" value="ECO:0007669"/>
    <property type="project" value="GOC"/>
</dbReference>
<feature type="region of interest" description="Pyrophosphorylase" evidence="20">
    <location>
        <begin position="1"/>
        <end position="229"/>
    </location>
</feature>
<dbReference type="STRING" id="1298594.GCA_001312465_02709"/>
<keyword evidence="13 20" id="KW-0573">Peptidoglycan synthesis</keyword>
<feature type="binding site" evidence="20">
    <location>
        <position position="22"/>
    </location>
    <ligand>
        <name>UDP-N-acetyl-alpha-D-glucosamine</name>
        <dbReference type="ChEBI" id="CHEBI:57705"/>
    </ligand>
</feature>
<dbReference type="EMBL" id="PPDB01000007">
    <property type="protein sequence ID" value="PQL18833.1"/>
    <property type="molecule type" value="Genomic_DNA"/>
</dbReference>
<feature type="binding site" evidence="20">
    <location>
        <position position="139"/>
    </location>
    <ligand>
        <name>UDP-N-acetyl-alpha-D-glucosamine</name>
        <dbReference type="ChEBI" id="CHEBI:57705"/>
    </ligand>
</feature>
<keyword evidence="9 20" id="KW-0479">Metal-binding</keyword>
<comment type="subcellular location">
    <subcellularLocation>
        <location evidence="1 20">Cytoplasm</location>
    </subcellularLocation>
</comment>
<dbReference type="InterPro" id="IPR050065">
    <property type="entry name" value="GlmU-like"/>
</dbReference>
<gene>
    <name evidence="20 22" type="primary">glmU</name>
    <name evidence="22" type="ORF">VEHSUH05_05525</name>
</gene>
<dbReference type="HAMAP" id="MF_01631">
    <property type="entry name" value="GlmU"/>
    <property type="match status" value="1"/>
</dbReference>
<keyword evidence="11 20" id="KW-0460">Magnesium</keyword>
<comment type="caution">
    <text evidence="22">The sequence shown here is derived from an EMBL/GenBank/DDBJ whole genome shotgun (WGS) entry which is preliminary data.</text>
</comment>
<feature type="binding site" evidence="20">
    <location>
        <position position="72"/>
    </location>
    <ligand>
        <name>UDP-N-acetyl-alpha-D-glucosamine</name>
        <dbReference type="ChEBI" id="CHEBI:57705"/>
    </ligand>
</feature>
<dbReference type="EC" id="2.3.1.157" evidence="20"/>
<protein>
    <recommendedName>
        <fullName evidence="20">Bifunctional protein GlmU</fullName>
    </recommendedName>
    <domain>
        <recommendedName>
            <fullName evidence="20">UDP-N-acetylglucosamine pyrophosphorylase</fullName>
            <ecNumber evidence="20">2.7.7.23</ecNumber>
        </recommendedName>
        <alternativeName>
            <fullName evidence="20">N-acetylglucosamine-1-phosphate uridyltransferase</fullName>
        </alternativeName>
    </domain>
    <domain>
        <recommendedName>
            <fullName evidence="20">Glucosamine-1-phosphate N-acetyltransferase</fullName>
            <ecNumber evidence="20">2.3.1.157</ecNumber>
        </recommendedName>
    </domain>
</protein>
<evidence type="ECO:0000256" key="15">
    <source>
        <dbReference type="ARBA" id="ARBA00023315"/>
    </source>
</evidence>
<dbReference type="GO" id="GO:0019134">
    <property type="term" value="F:glucosamine-1-phosphate N-acetyltransferase activity"/>
    <property type="evidence" value="ECO:0007669"/>
    <property type="project" value="UniProtKB-UniRule"/>
</dbReference>
<dbReference type="UniPathway" id="UPA00973"/>
<dbReference type="PROSITE" id="PS00101">
    <property type="entry name" value="HEXAPEP_TRANSFERASES"/>
    <property type="match status" value="1"/>
</dbReference>
<dbReference type="InterPro" id="IPR011004">
    <property type="entry name" value="Trimer_LpxA-like_sf"/>
</dbReference>
<keyword evidence="8 20" id="KW-0548">Nucleotidyltransferase</keyword>
<feature type="binding site" evidence="20">
    <location>
        <position position="376"/>
    </location>
    <ligand>
        <name>UDP-N-acetyl-alpha-D-glucosamine</name>
        <dbReference type="ChEBI" id="CHEBI:57705"/>
    </ligand>
</feature>
<dbReference type="Pfam" id="PF00483">
    <property type="entry name" value="NTP_transferase"/>
    <property type="match status" value="1"/>
</dbReference>
<comment type="pathway">
    <text evidence="3 20">Nucleotide-sugar biosynthesis; UDP-N-acetyl-alpha-D-glucosamine biosynthesis; UDP-N-acetyl-alpha-D-glucosamine from N-acetyl-alpha-D-glucosamine 1-phosphate: step 1/1.</text>
</comment>
<dbReference type="SUPFAM" id="SSF51161">
    <property type="entry name" value="Trimeric LpxA-like enzymes"/>
    <property type="match status" value="1"/>
</dbReference>
<comment type="similarity">
    <text evidence="5 20">In the N-terminal section; belongs to the N-acetylglucosamine-1-phosphate uridyltransferase family.</text>
</comment>
<dbReference type="GO" id="GO:0000902">
    <property type="term" value="P:cell morphogenesis"/>
    <property type="evidence" value="ECO:0007669"/>
    <property type="project" value="UniProtKB-UniRule"/>
</dbReference>
<proteinExistence type="inferred from homology"/>
<dbReference type="OrthoDB" id="9775031at2"/>
<feature type="binding site" evidence="20">
    <location>
        <begin position="8"/>
        <end position="11"/>
    </location>
    <ligand>
        <name>UDP-N-acetyl-alpha-D-glucosamine</name>
        <dbReference type="ChEBI" id="CHEBI:57705"/>
    </ligand>
</feature>
<evidence type="ECO:0000256" key="2">
    <source>
        <dbReference type="ARBA" id="ARBA00005166"/>
    </source>
</evidence>
<dbReference type="GO" id="GO:0000287">
    <property type="term" value="F:magnesium ion binding"/>
    <property type="evidence" value="ECO:0007669"/>
    <property type="project" value="UniProtKB-UniRule"/>
</dbReference>
<evidence type="ECO:0000256" key="8">
    <source>
        <dbReference type="ARBA" id="ARBA00022695"/>
    </source>
</evidence>
<evidence type="ECO:0000256" key="4">
    <source>
        <dbReference type="ARBA" id="ARBA00007707"/>
    </source>
</evidence>
<sequence length="457" mass="49264">MNIASLILAAGKGTRMKSKLPKVLHKVGGKAMVERVLDTVQSMGTNRDVVVVGFGGDAVQNYLGDRAEFVRQEEQNGTGHAVKQAQPVLGDYDGTIILLCGDTPLVTKESLEALLQEHAKSRAAATILTAHMPDPTGYGRIIRNESGSVVRIVEQKDGKPEELIVQEINTGMYAFDSKKLWPCLDQLSDDNAQGELYITDVVGILVNAGERVSAYMTEDFEESLGVNSRHQLAQAEEILKRRKNYELMNDGVTIIDPNTTYVAPEVLVGPDTILHPGTILEGNTVIGSDCEIGPHTRLSNVVVGNDTVIHFTYGHDCEVKDGADIGPYVHLRPDTVIGNQVHIGNFVEVKNSHVGAGTKFPHLSYIGDSDVGSGVNIGCGTITVNYDGKVKHRTTIGEGAFIGCNSNLVAPVTIGNYSYVGAGSTITKDVPDKALAVGRSKQIIKENWVTDDTFKKK</sequence>
<comment type="cofactor">
    <cofactor evidence="20">
        <name>Mg(2+)</name>
        <dbReference type="ChEBI" id="CHEBI:18420"/>
    </cofactor>
    <text evidence="20">Binds 1 Mg(2+) ion per subunit.</text>
</comment>
<evidence type="ECO:0000256" key="13">
    <source>
        <dbReference type="ARBA" id="ARBA00022984"/>
    </source>
</evidence>
<keyword evidence="15 20" id="KW-0012">Acyltransferase</keyword>
<evidence type="ECO:0000256" key="5">
    <source>
        <dbReference type="ARBA" id="ARBA00007947"/>
    </source>
</evidence>
<evidence type="ECO:0000313" key="23">
    <source>
        <dbReference type="Proteomes" id="UP000237916"/>
    </source>
</evidence>
<evidence type="ECO:0000256" key="18">
    <source>
        <dbReference type="ARBA" id="ARBA00048493"/>
    </source>
</evidence>
<keyword evidence="10 20" id="KW-0677">Repeat</keyword>
<feature type="binding site" evidence="20">
    <location>
        <position position="154"/>
    </location>
    <ligand>
        <name>UDP-N-acetyl-alpha-D-glucosamine</name>
        <dbReference type="ChEBI" id="CHEBI:57705"/>
    </ligand>
</feature>
<dbReference type="NCBIfam" id="TIGR01173">
    <property type="entry name" value="glmU"/>
    <property type="match status" value="1"/>
</dbReference>
<feature type="active site" description="Proton acceptor" evidence="20">
    <location>
        <position position="362"/>
    </location>
</feature>
<evidence type="ECO:0000256" key="10">
    <source>
        <dbReference type="ARBA" id="ARBA00022737"/>
    </source>
</evidence>
<feature type="binding site" evidence="20">
    <location>
        <position position="169"/>
    </location>
    <ligand>
        <name>UDP-N-acetyl-alpha-D-glucosamine</name>
        <dbReference type="ChEBI" id="CHEBI:57705"/>
    </ligand>
</feature>
<dbReference type="InterPro" id="IPR001451">
    <property type="entry name" value="Hexapep"/>
</dbReference>
<dbReference type="NCBIfam" id="NF010934">
    <property type="entry name" value="PRK14354.1"/>
    <property type="match status" value="1"/>
</dbReference>
<name>A0A2S7Z6G9_9FIRM</name>
<keyword evidence="6 20" id="KW-0963">Cytoplasm</keyword>
<feature type="binding site" evidence="20">
    <location>
        <begin position="385"/>
        <end position="386"/>
    </location>
    <ligand>
        <name>acetyl-CoA</name>
        <dbReference type="ChEBI" id="CHEBI:57288"/>
    </ligand>
</feature>
<comment type="pathway">
    <text evidence="20">Bacterial outer membrane biogenesis; LPS lipid A biosynthesis.</text>
</comment>
<keyword evidence="23" id="KW-1185">Reference proteome</keyword>
<dbReference type="InterPro" id="IPR005835">
    <property type="entry name" value="NTP_transferase_dom"/>
</dbReference>
<dbReference type="Gene3D" id="3.90.550.10">
    <property type="entry name" value="Spore Coat Polysaccharide Biosynthesis Protein SpsA, Chain A"/>
    <property type="match status" value="1"/>
</dbReference>
<dbReference type="EC" id="2.7.7.23" evidence="20"/>
<dbReference type="InterPro" id="IPR038009">
    <property type="entry name" value="GlmU_C_LbH"/>
</dbReference>
<comment type="function">
    <text evidence="19 20">Catalyzes the last two sequential reactions in the de novo biosynthetic pathway for UDP-N-acetylglucosamine (UDP-GlcNAc). The C-terminal domain catalyzes the transfer of acetyl group from acetyl coenzyme A to glucosamine-1-phosphate (GlcN-1-P) to produce N-acetylglucosamine-1-phosphate (GlcNAc-1-P), which is converted into UDP-GlcNAc by the transfer of uridine 5-monophosphate (from uridine 5-triphosphate), a reaction catalyzed by the N-terminal domain.</text>
</comment>
<comment type="similarity">
    <text evidence="4 20">In the C-terminal section; belongs to the transferase hexapeptide repeat family.</text>
</comment>
<comment type="subunit">
    <text evidence="20">Homotrimer.</text>
</comment>
<keyword evidence="7 20" id="KW-0808">Transferase</keyword>
<evidence type="ECO:0000256" key="6">
    <source>
        <dbReference type="ARBA" id="ARBA00022490"/>
    </source>
</evidence>
<dbReference type="CDD" id="cd03353">
    <property type="entry name" value="LbH_GlmU_C"/>
    <property type="match status" value="1"/>
</dbReference>
<evidence type="ECO:0000256" key="20">
    <source>
        <dbReference type="HAMAP-Rule" id="MF_01631"/>
    </source>
</evidence>
<dbReference type="AlphaFoldDB" id="A0A2S7Z6G9"/>
<dbReference type="RefSeq" id="WP_105090977.1">
    <property type="nucleotide sequence ID" value="NZ_PPDB01000007.1"/>
</dbReference>
<feature type="binding site" evidence="20">
    <location>
        <position position="227"/>
    </location>
    <ligand>
        <name>Mg(2+)</name>
        <dbReference type="ChEBI" id="CHEBI:18420"/>
    </ligand>
</feature>
<dbReference type="GO" id="GO:0008360">
    <property type="term" value="P:regulation of cell shape"/>
    <property type="evidence" value="ECO:0007669"/>
    <property type="project" value="UniProtKB-KW"/>
</dbReference>
<feature type="binding site" evidence="20">
    <location>
        <position position="227"/>
    </location>
    <ligand>
        <name>UDP-N-acetyl-alpha-D-glucosamine</name>
        <dbReference type="ChEBI" id="CHEBI:57705"/>
    </ligand>
</feature>
<feature type="domain" description="Nucleotidyl transferase" evidence="21">
    <location>
        <begin position="5"/>
        <end position="219"/>
    </location>
</feature>
<feature type="binding site" evidence="20">
    <location>
        <begin position="77"/>
        <end position="78"/>
    </location>
    <ligand>
        <name>UDP-N-acetyl-alpha-D-glucosamine</name>
        <dbReference type="ChEBI" id="CHEBI:57705"/>
    </ligand>
</feature>
<keyword evidence="12 20" id="KW-0133">Cell shape</keyword>
<evidence type="ECO:0000256" key="9">
    <source>
        <dbReference type="ARBA" id="ARBA00022723"/>
    </source>
</evidence>
<dbReference type="GO" id="GO:0071555">
    <property type="term" value="P:cell wall organization"/>
    <property type="evidence" value="ECO:0007669"/>
    <property type="project" value="UniProtKB-KW"/>
</dbReference>
<dbReference type="InterPro" id="IPR005882">
    <property type="entry name" value="Bifunctional_GlmU"/>
</dbReference>
<evidence type="ECO:0000256" key="3">
    <source>
        <dbReference type="ARBA" id="ARBA00005208"/>
    </source>
</evidence>
<feature type="binding site" evidence="20">
    <location>
        <position position="102"/>
    </location>
    <ligand>
        <name>Mg(2+)</name>
        <dbReference type="ChEBI" id="CHEBI:18420"/>
    </ligand>
</feature>
<dbReference type="UniPathway" id="UPA00113">
    <property type="reaction ID" value="UER00532"/>
</dbReference>
<feature type="binding site" evidence="20">
    <location>
        <position position="439"/>
    </location>
    <ligand>
        <name>acetyl-CoA</name>
        <dbReference type="ChEBI" id="CHEBI:57288"/>
    </ligand>
</feature>
<dbReference type="GO" id="GO:0005737">
    <property type="term" value="C:cytoplasm"/>
    <property type="evidence" value="ECO:0007669"/>
    <property type="project" value="UniProtKB-SubCell"/>
</dbReference>
<keyword evidence="16 20" id="KW-0961">Cell wall biogenesis/degradation</keyword>
<keyword evidence="14 20" id="KW-0511">Multifunctional enzyme</keyword>
<comment type="catalytic activity">
    <reaction evidence="18 20">
        <text>N-acetyl-alpha-D-glucosamine 1-phosphate + UTP + H(+) = UDP-N-acetyl-alpha-D-glucosamine + diphosphate</text>
        <dbReference type="Rhea" id="RHEA:13509"/>
        <dbReference type="ChEBI" id="CHEBI:15378"/>
        <dbReference type="ChEBI" id="CHEBI:33019"/>
        <dbReference type="ChEBI" id="CHEBI:46398"/>
        <dbReference type="ChEBI" id="CHEBI:57705"/>
        <dbReference type="ChEBI" id="CHEBI:57776"/>
        <dbReference type="EC" id="2.7.7.23"/>
    </reaction>
</comment>
<evidence type="ECO:0000256" key="12">
    <source>
        <dbReference type="ARBA" id="ARBA00022960"/>
    </source>
</evidence>
<evidence type="ECO:0000256" key="16">
    <source>
        <dbReference type="ARBA" id="ARBA00023316"/>
    </source>
</evidence>
<feature type="binding site" evidence="20">
    <location>
        <position position="422"/>
    </location>
    <ligand>
        <name>acetyl-CoA</name>
        <dbReference type="ChEBI" id="CHEBI:57288"/>
    </ligand>
</feature>
<feature type="binding site" evidence="20">
    <location>
        <position position="332"/>
    </location>
    <ligand>
        <name>UDP-N-acetyl-alpha-D-glucosamine</name>
        <dbReference type="ChEBI" id="CHEBI:57705"/>
    </ligand>
</feature>
<evidence type="ECO:0000256" key="1">
    <source>
        <dbReference type="ARBA" id="ARBA00004496"/>
    </source>
</evidence>
<dbReference type="SUPFAM" id="SSF53448">
    <property type="entry name" value="Nucleotide-diphospho-sugar transferases"/>
    <property type="match status" value="1"/>
</dbReference>
<comment type="caution">
    <text evidence="20">Lacks conserved residue(s) required for the propagation of feature annotation.</text>
</comment>
<accession>A0A2S7Z6G9</accession>
<reference evidence="22 23" key="1">
    <citation type="submission" date="2018-01" db="EMBL/GenBank/DDBJ databases">
        <title>Draft genome sequences of clinical isolates and type strains of oral Veillonella including Veillonella infantum sp., nov.</title>
        <authorList>
            <person name="Mashima I."/>
            <person name="Liao Y.-C."/>
            <person name="Sabharwal A."/>
            <person name="Haase E.M."/>
            <person name="Nakazawa F."/>
            <person name="Scannapieco F.A."/>
        </authorList>
    </citation>
    <scope>NUCLEOTIDE SEQUENCE [LARGE SCALE GENOMIC DNA]</scope>
    <source>
        <strain evidence="22 23">JCM 15641</strain>
    </source>
</reference>
<dbReference type="Pfam" id="PF00132">
    <property type="entry name" value="Hexapep"/>
    <property type="match status" value="3"/>
</dbReference>
<dbReference type="Proteomes" id="UP000237916">
    <property type="component" value="Unassembled WGS sequence"/>
</dbReference>
<evidence type="ECO:0000256" key="17">
    <source>
        <dbReference type="ARBA" id="ARBA00048247"/>
    </source>
</evidence>
<feature type="binding site" evidence="20">
    <location>
        <position position="350"/>
    </location>
    <ligand>
        <name>UDP-N-acetyl-alpha-D-glucosamine</name>
        <dbReference type="ChEBI" id="CHEBI:57705"/>
    </ligand>
</feature>
<evidence type="ECO:0000256" key="19">
    <source>
        <dbReference type="ARBA" id="ARBA00049628"/>
    </source>
</evidence>
<dbReference type="CDD" id="cd02540">
    <property type="entry name" value="GT2_GlmU_N_bac"/>
    <property type="match status" value="1"/>
</dbReference>
<evidence type="ECO:0000313" key="22">
    <source>
        <dbReference type="EMBL" id="PQL18833.1"/>
    </source>
</evidence>
<feature type="region of interest" description="N-acetyltransferase" evidence="20">
    <location>
        <begin position="251"/>
        <end position="457"/>
    </location>
</feature>
<dbReference type="InterPro" id="IPR029044">
    <property type="entry name" value="Nucleotide-diphossugar_trans"/>
</dbReference>
<comment type="catalytic activity">
    <reaction evidence="17 20">
        <text>alpha-D-glucosamine 1-phosphate + acetyl-CoA = N-acetyl-alpha-D-glucosamine 1-phosphate + CoA + H(+)</text>
        <dbReference type="Rhea" id="RHEA:13725"/>
        <dbReference type="ChEBI" id="CHEBI:15378"/>
        <dbReference type="ChEBI" id="CHEBI:57287"/>
        <dbReference type="ChEBI" id="CHEBI:57288"/>
        <dbReference type="ChEBI" id="CHEBI:57776"/>
        <dbReference type="ChEBI" id="CHEBI:58516"/>
        <dbReference type="EC" id="2.3.1.157"/>
    </reaction>
</comment>
<feature type="binding site" evidence="20">
    <location>
        <position position="365"/>
    </location>
    <ligand>
        <name>UDP-N-acetyl-alpha-D-glucosamine</name>
        <dbReference type="ChEBI" id="CHEBI:57705"/>
    </ligand>
</feature>
<evidence type="ECO:0000256" key="14">
    <source>
        <dbReference type="ARBA" id="ARBA00023268"/>
    </source>
</evidence>
<dbReference type="GO" id="GO:0003977">
    <property type="term" value="F:UDP-N-acetylglucosamine diphosphorylase activity"/>
    <property type="evidence" value="ECO:0007669"/>
    <property type="project" value="UniProtKB-UniRule"/>
</dbReference>
<dbReference type="GO" id="GO:0006048">
    <property type="term" value="P:UDP-N-acetylglucosamine biosynthetic process"/>
    <property type="evidence" value="ECO:0007669"/>
    <property type="project" value="UniProtKB-UniPathway"/>
</dbReference>
<comment type="pathway">
    <text evidence="2 20">Nucleotide-sugar biosynthesis; UDP-N-acetyl-alpha-D-glucosamine biosynthesis; N-acetyl-alpha-D-glucosamine 1-phosphate from alpha-D-glucosamine 6-phosphate (route II): step 2/2.</text>
</comment>
<organism evidence="22 23">
    <name type="scientific">Veillonella denticariosi JCM 15641</name>
    <dbReference type="NCBI Taxonomy" id="1298594"/>
    <lineage>
        <taxon>Bacteria</taxon>
        <taxon>Bacillati</taxon>
        <taxon>Bacillota</taxon>
        <taxon>Negativicutes</taxon>
        <taxon>Veillonellales</taxon>
        <taxon>Veillonellaceae</taxon>
        <taxon>Veillonella</taxon>
    </lineage>
</organism>
<evidence type="ECO:0000256" key="7">
    <source>
        <dbReference type="ARBA" id="ARBA00022679"/>
    </source>
</evidence>
<evidence type="ECO:0000256" key="11">
    <source>
        <dbReference type="ARBA" id="ARBA00022842"/>
    </source>
</evidence>
<evidence type="ECO:0000259" key="21">
    <source>
        <dbReference type="Pfam" id="PF00483"/>
    </source>
</evidence>
<feature type="region of interest" description="Linker" evidence="20">
    <location>
        <begin position="230"/>
        <end position="250"/>
    </location>
</feature>
<dbReference type="PANTHER" id="PTHR43584">
    <property type="entry name" value="NUCLEOTIDYL TRANSFERASE"/>
    <property type="match status" value="1"/>
</dbReference>
<dbReference type="InterPro" id="IPR018357">
    <property type="entry name" value="Hexapep_transf_CS"/>
</dbReference>
<dbReference type="GO" id="GO:0009245">
    <property type="term" value="P:lipid A biosynthetic process"/>
    <property type="evidence" value="ECO:0007669"/>
    <property type="project" value="UniProtKB-UniRule"/>
</dbReference>
<dbReference type="GO" id="GO:0009252">
    <property type="term" value="P:peptidoglycan biosynthetic process"/>
    <property type="evidence" value="ECO:0007669"/>
    <property type="project" value="UniProtKB-UniRule"/>
</dbReference>